<reference evidence="7 8" key="1">
    <citation type="submission" date="2018-08" db="EMBL/GenBank/DDBJ databases">
        <title>Proposal of Muricauda 72 sp.nov. and Muricauda NH166 sp.nov., isolated from seawater.</title>
        <authorList>
            <person name="Cheng H."/>
            <person name="Wu Y.-H."/>
            <person name="Guo L.-L."/>
            <person name="Xu X.-W."/>
        </authorList>
    </citation>
    <scope>NUCLEOTIDE SEQUENCE [LARGE SCALE GENOMIC DNA]</scope>
    <source>
        <strain evidence="7 8">KCTC 22173</strain>
    </source>
</reference>
<dbReference type="EMBL" id="QXFH01000076">
    <property type="protein sequence ID" value="RIV31519.1"/>
    <property type="molecule type" value="Genomic_DNA"/>
</dbReference>
<dbReference type="AlphaFoldDB" id="A0A3A1N551"/>
<evidence type="ECO:0000256" key="4">
    <source>
        <dbReference type="ARBA" id="ARBA00023136"/>
    </source>
</evidence>
<keyword evidence="3 5" id="KW-1133">Transmembrane helix</keyword>
<comment type="subcellular location">
    <subcellularLocation>
        <location evidence="1">Membrane</location>
        <topology evidence="1">Multi-pass membrane protein</topology>
    </subcellularLocation>
</comment>
<sequence length="150" mass="17031">MSKTTTYQKLIYAIGLVLSVLFIYTATSKLVQLDTFQSQLERMPYLSPYATWLTWTVPFTELVIAGLLLIEKHRTLAIYASLFLLGFFTIYITAVLQFSDSIPCSCGGVLSMLGWQDHILFNLTFMALAFCAILLIRKQNKLKLLDQDTT</sequence>
<evidence type="ECO:0000256" key="2">
    <source>
        <dbReference type="ARBA" id="ARBA00022692"/>
    </source>
</evidence>
<evidence type="ECO:0000313" key="8">
    <source>
        <dbReference type="Proteomes" id="UP000266067"/>
    </source>
</evidence>
<feature type="transmembrane region" description="Helical" evidence="5">
    <location>
        <begin position="119"/>
        <end position="136"/>
    </location>
</feature>
<keyword evidence="8" id="KW-1185">Reference proteome</keyword>
<feature type="transmembrane region" description="Helical" evidence="5">
    <location>
        <begin position="52"/>
        <end position="70"/>
    </location>
</feature>
<accession>A0A3A1N551</accession>
<feature type="domain" description="Methylamine utilisation protein MauE" evidence="6">
    <location>
        <begin position="9"/>
        <end position="134"/>
    </location>
</feature>
<proteinExistence type="predicted"/>
<dbReference type="InterPro" id="IPR009908">
    <property type="entry name" value="Methylamine_util_MauE"/>
</dbReference>
<evidence type="ECO:0000256" key="1">
    <source>
        <dbReference type="ARBA" id="ARBA00004141"/>
    </source>
</evidence>
<feature type="transmembrane region" description="Helical" evidence="5">
    <location>
        <begin position="12"/>
        <end position="32"/>
    </location>
</feature>
<keyword evidence="2 5" id="KW-0812">Transmembrane</keyword>
<feature type="transmembrane region" description="Helical" evidence="5">
    <location>
        <begin position="77"/>
        <end position="99"/>
    </location>
</feature>
<evidence type="ECO:0000256" key="3">
    <source>
        <dbReference type="ARBA" id="ARBA00022989"/>
    </source>
</evidence>
<dbReference type="Proteomes" id="UP000266067">
    <property type="component" value="Unassembled WGS sequence"/>
</dbReference>
<dbReference type="GO" id="GO:0030416">
    <property type="term" value="P:methylamine metabolic process"/>
    <property type="evidence" value="ECO:0007669"/>
    <property type="project" value="InterPro"/>
</dbReference>
<comment type="caution">
    <text evidence="7">The sequence shown here is derived from an EMBL/GenBank/DDBJ whole genome shotgun (WGS) entry which is preliminary data.</text>
</comment>
<keyword evidence="4 5" id="KW-0472">Membrane</keyword>
<evidence type="ECO:0000259" key="6">
    <source>
        <dbReference type="Pfam" id="PF07291"/>
    </source>
</evidence>
<organism evidence="7 8">
    <name type="scientific">Flagellimonas lutimaris</name>
    <dbReference type="NCBI Taxonomy" id="475082"/>
    <lineage>
        <taxon>Bacteria</taxon>
        <taxon>Pseudomonadati</taxon>
        <taxon>Bacteroidota</taxon>
        <taxon>Flavobacteriia</taxon>
        <taxon>Flavobacteriales</taxon>
        <taxon>Flavobacteriaceae</taxon>
        <taxon>Flagellimonas</taxon>
    </lineage>
</organism>
<dbReference type="OrthoDB" id="673785at2"/>
<evidence type="ECO:0000313" key="7">
    <source>
        <dbReference type="EMBL" id="RIV31519.1"/>
    </source>
</evidence>
<dbReference type="GO" id="GO:0016020">
    <property type="term" value="C:membrane"/>
    <property type="evidence" value="ECO:0007669"/>
    <property type="project" value="UniProtKB-SubCell"/>
</dbReference>
<protein>
    <recommendedName>
        <fullName evidence="6">Methylamine utilisation protein MauE domain-containing protein</fullName>
    </recommendedName>
</protein>
<dbReference type="RefSeq" id="WP_119608746.1">
    <property type="nucleotide sequence ID" value="NZ_QXFH01000076.1"/>
</dbReference>
<evidence type="ECO:0000256" key="5">
    <source>
        <dbReference type="SAM" id="Phobius"/>
    </source>
</evidence>
<name>A0A3A1N551_9FLAO</name>
<gene>
    <name evidence="7" type="ORF">D2V08_13815</name>
</gene>
<dbReference type="Pfam" id="PF07291">
    <property type="entry name" value="MauE"/>
    <property type="match status" value="1"/>
</dbReference>